<dbReference type="Gene3D" id="3.10.620.30">
    <property type="match status" value="1"/>
</dbReference>
<dbReference type="AlphaFoldDB" id="A0A0F9GS36"/>
<dbReference type="Pfam" id="PF01841">
    <property type="entry name" value="Transglut_core"/>
    <property type="match status" value="1"/>
</dbReference>
<organism evidence="2">
    <name type="scientific">marine sediment metagenome</name>
    <dbReference type="NCBI Taxonomy" id="412755"/>
    <lineage>
        <taxon>unclassified sequences</taxon>
        <taxon>metagenomes</taxon>
        <taxon>ecological metagenomes</taxon>
    </lineage>
</organism>
<evidence type="ECO:0000259" key="1">
    <source>
        <dbReference type="Pfam" id="PF01841"/>
    </source>
</evidence>
<protein>
    <recommendedName>
        <fullName evidence="1">Transglutaminase-like domain-containing protein</fullName>
    </recommendedName>
</protein>
<dbReference type="InterPro" id="IPR038765">
    <property type="entry name" value="Papain-like_cys_pep_sf"/>
</dbReference>
<feature type="domain" description="Transglutaminase-like" evidence="1">
    <location>
        <begin position="82"/>
        <end position="142"/>
    </location>
</feature>
<evidence type="ECO:0000313" key="2">
    <source>
        <dbReference type="EMBL" id="KKM01615.1"/>
    </source>
</evidence>
<reference evidence="2" key="1">
    <citation type="journal article" date="2015" name="Nature">
        <title>Complex archaea that bridge the gap between prokaryotes and eukaryotes.</title>
        <authorList>
            <person name="Spang A."/>
            <person name="Saw J.H."/>
            <person name="Jorgensen S.L."/>
            <person name="Zaremba-Niedzwiedzka K."/>
            <person name="Martijn J."/>
            <person name="Lind A.E."/>
            <person name="van Eijk R."/>
            <person name="Schleper C."/>
            <person name="Guy L."/>
            <person name="Ettema T.J."/>
        </authorList>
    </citation>
    <scope>NUCLEOTIDE SEQUENCE</scope>
</reference>
<dbReference type="InterPro" id="IPR002931">
    <property type="entry name" value="Transglutaminase-like"/>
</dbReference>
<accession>A0A0F9GS36</accession>
<dbReference type="SUPFAM" id="SSF54001">
    <property type="entry name" value="Cysteine proteinases"/>
    <property type="match status" value="1"/>
</dbReference>
<proteinExistence type="predicted"/>
<name>A0A0F9GS36_9ZZZZ</name>
<sequence>MYAVRTWIPASDRGVEITVEVLRRLALAGGPLVELTAEYLQERAQVTGISFASLLRGWLSRYTRHELDPFNVELLREPEYALNVILEDGVLMGDCDDVAVLAAALAHAAGVPSRFVLLAWGGPWSHILTEVWDAGSGWIDMDVQRAVLRRVTCVDSGAGGLGFADGDDHRVEDSLVVLRPQPWVNVGIYVWDFRDTRPDDEPITVTWQDGSLFSGMVVTSEPDGFGMAVLKLKAK</sequence>
<dbReference type="EMBL" id="LAZR01017150">
    <property type="protein sequence ID" value="KKM01615.1"/>
    <property type="molecule type" value="Genomic_DNA"/>
</dbReference>
<comment type="caution">
    <text evidence="2">The sequence shown here is derived from an EMBL/GenBank/DDBJ whole genome shotgun (WGS) entry which is preliminary data.</text>
</comment>
<gene>
    <name evidence="2" type="ORF">LCGC14_1792680</name>
</gene>